<evidence type="ECO:0000259" key="2">
    <source>
        <dbReference type="PROSITE" id="PS51787"/>
    </source>
</evidence>
<gene>
    <name evidence="3" type="ORF">L0U88_13885</name>
</gene>
<protein>
    <submittedName>
        <fullName evidence="3">LON peptidase substrate-binding domain-containing protein</fullName>
    </submittedName>
</protein>
<dbReference type="Pfam" id="PF02190">
    <property type="entry name" value="LON_substr_bdg"/>
    <property type="match status" value="1"/>
</dbReference>
<dbReference type="PANTHER" id="PTHR46732">
    <property type="entry name" value="ATP-DEPENDENT PROTEASE LA (LON) DOMAIN PROTEIN"/>
    <property type="match status" value="1"/>
</dbReference>
<dbReference type="Gene3D" id="2.30.130.40">
    <property type="entry name" value="LON domain-like"/>
    <property type="match status" value="1"/>
</dbReference>
<accession>A0ABS9BJ32</accession>
<comment type="caution">
    <text evidence="3">The sequence shown here is derived from an EMBL/GenBank/DDBJ whole genome shotgun (WGS) entry which is preliminary data.</text>
</comment>
<feature type="transmembrane region" description="Helical" evidence="1">
    <location>
        <begin position="15"/>
        <end position="39"/>
    </location>
</feature>
<organism evidence="3 4">
    <name type="scientific">Flavihumibacter fluminis</name>
    <dbReference type="NCBI Taxonomy" id="2909236"/>
    <lineage>
        <taxon>Bacteria</taxon>
        <taxon>Pseudomonadati</taxon>
        <taxon>Bacteroidota</taxon>
        <taxon>Chitinophagia</taxon>
        <taxon>Chitinophagales</taxon>
        <taxon>Chitinophagaceae</taxon>
        <taxon>Flavihumibacter</taxon>
    </lineage>
</organism>
<proteinExistence type="predicted"/>
<keyword evidence="4" id="KW-1185">Reference proteome</keyword>
<keyword evidence="1" id="KW-0472">Membrane</keyword>
<dbReference type="PROSITE" id="PS51787">
    <property type="entry name" value="LON_N"/>
    <property type="match status" value="1"/>
</dbReference>
<dbReference type="Proteomes" id="UP001200145">
    <property type="component" value="Unassembled WGS sequence"/>
</dbReference>
<dbReference type="SMART" id="SM00464">
    <property type="entry name" value="LON"/>
    <property type="match status" value="1"/>
</dbReference>
<keyword evidence="1" id="KW-0812">Transmembrane</keyword>
<reference evidence="3 4" key="1">
    <citation type="submission" date="2022-01" db="EMBL/GenBank/DDBJ databases">
        <title>Flavihumibacter sp. nov., isolated from sediment of a river.</title>
        <authorList>
            <person name="Liu H."/>
        </authorList>
    </citation>
    <scope>NUCLEOTIDE SEQUENCE [LARGE SCALE GENOMIC DNA]</scope>
    <source>
        <strain evidence="3 4">RY-1</strain>
    </source>
</reference>
<name>A0ABS9BJ32_9BACT</name>
<dbReference type="SUPFAM" id="SSF88697">
    <property type="entry name" value="PUA domain-like"/>
    <property type="match status" value="1"/>
</dbReference>
<dbReference type="InterPro" id="IPR003111">
    <property type="entry name" value="Lon_prtase_N"/>
</dbReference>
<feature type="domain" description="Lon N-terminal" evidence="2">
    <location>
        <begin position="24"/>
        <end position="209"/>
    </location>
</feature>
<evidence type="ECO:0000313" key="4">
    <source>
        <dbReference type="Proteomes" id="UP001200145"/>
    </source>
</evidence>
<sequence length="238" mass="27287">MKVDNLAESGFESPFVLNIVCFTLMTNFVPIFPLGIVVFPGEQLNLHIFEPRYKQLIQECVADNKMFGIPTVLNNQLGEWGTLVRVKKVSKLYDNGEMDIETEGLTVFKVLEVVKSIPDKLYSGAIVHYPQNVEGRGNPELMRKLISSIRELHQVLKLDKKFNKPDELLVSYDVAHHAGLSVQEEYELLSLLHELQRQEYLKRHLAKVLPVLAEMEQLKEKVKLNGHFKNLSSLDFEL</sequence>
<evidence type="ECO:0000313" key="3">
    <source>
        <dbReference type="EMBL" id="MCF1715724.1"/>
    </source>
</evidence>
<dbReference type="InterPro" id="IPR046336">
    <property type="entry name" value="Lon_prtase_N_sf"/>
</dbReference>
<keyword evidence="1" id="KW-1133">Transmembrane helix</keyword>
<dbReference type="EMBL" id="JAKEVY010000003">
    <property type="protein sequence ID" value="MCF1715724.1"/>
    <property type="molecule type" value="Genomic_DNA"/>
</dbReference>
<dbReference type="InterPro" id="IPR015947">
    <property type="entry name" value="PUA-like_sf"/>
</dbReference>
<dbReference type="PANTHER" id="PTHR46732:SF8">
    <property type="entry name" value="ATP-DEPENDENT PROTEASE LA (LON) DOMAIN PROTEIN"/>
    <property type="match status" value="1"/>
</dbReference>
<evidence type="ECO:0000256" key="1">
    <source>
        <dbReference type="SAM" id="Phobius"/>
    </source>
</evidence>